<organism evidence="2 3">
    <name type="scientific">Sphaerisporangium corydalis</name>
    <dbReference type="NCBI Taxonomy" id="1441875"/>
    <lineage>
        <taxon>Bacteria</taxon>
        <taxon>Bacillati</taxon>
        <taxon>Actinomycetota</taxon>
        <taxon>Actinomycetes</taxon>
        <taxon>Streptosporangiales</taxon>
        <taxon>Streptosporangiaceae</taxon>
        <taxon>Sphaerisporangium</taxon>
    </lineage>
</organism>
<evidence type="ECO:0000259" key="1">
    <source>
        <dbReference type="PROSITE" id="PS50234"/>
    </source>
</evidence>
<proteinExistence type="predicted"/>
<dbReference type="InterPro" id="IPR002035">
    <property type="entry name" value="VWF_A"/>
</dbReference>
<dbReference type="SUPFAM" id="SSF53300">
    <property type="entry name" value="vWA-like"/>
    <property type="match status" value="1"/>
</dbReference>
<dbReference type="Proteomes" id="UP001595891">
    <property type="component" value="Unassembled WGS sequence"/>
</dbReference>
<reference evidence="3" key="1">
    <citation type="journal article" date="2019" name="Int. J. Syst. Evol. Microbiol.">
        <title>The Global Catalogue of Microorganisms (GCM) 10K type strain sequencing project: providing services to taxonomists for standard genome sequencing and annotation.</title>
        <authorList>
            <consortium name="The Broad Institute Genomics Platform"/>
            <consortium name="The Broad Institute Genome Sequencing Center for Infectious Disease"/>
            <person name="Wu L."/>
            <person name="Ma J."/>
        </authorList>
    </citation>
    <scope>NUCLEOTIDE SEQUENCE [LARGE SCALE GENOMIC DNA]</scope>
    <source>
        <strain evidence="3">CCUG 49560</strain>
    </source>
</reference>
<keyword evidence="3" id="KW-1185">Reference proteome</keyword>
<feature type="domain" description="VWFA" evidence="1">
    <location>
        <begin position="16"/>
        <end position="201"/>
    </location>
</feature>
<name>A0ABV9EP52_9ACTN</name>
<gene>
    <name evidence="2" type="ORF">ACFO8L_34405</name>
</gene>
<dbReference type="Gene3D" id="3.40.50.410">
    <property type="entry name" value="von Willebrand factor, type A domain"/>
    <property type="match status" value="1"/>
</dbReference>
<dbReference type="PROSITE" id="PS50234">
    <property type="entry name" value="VWFA"/>
    <property type="match status" value="1"/>
</dbReference>
<comment type="caution">
    <text evidence="2">The sequence shown here is derived from an EMBL/GenBank/DDBJ whole genome shotgun (WGS) entry which is preliminary data.</text>
</comment>
<dbReference type="EMBL" id="JBHSFN010000030">
    <property type="protein sequence ID" value="MFC4591228.1"/>
    <property type="molecule type" value="Genomic_DNA"/>
</dbReference>
<sequence>MNMMNSSPAPHAQGLPTYLVVDVSKSMRPYEALLNRTLEDIINTLYSSPRISEFIHLSILTFSNRPHLVLAMTEIAELTRLPTVECRGSTYFAPLFESLRDRIEFDLPRLLARNVRPLRPVVFLLTDGAPADPEERWASAFDALTSREWRPHPHVITYGFGEAVESVLKRMATAAAFIADPHAGTDTQAITAALGTMLNSLVATARAEALQVPERVKGFRSIPLDHVEF</sequence>
<dbReference type="RefSeq" id="WP_262844891.1">
    <property type="nucleotide sequence ID" value="NZ_JANZYP010000034.1"/>
</dbReference>
<protein>
    <recommendedName>
        <fullName evidence="1">VWFA domain-containing protein</fullName>
    </recommendedName>
</protein>
<evidence type="ECO:0000313" key="3">
    <source>
        <dbReference type="Proteomes" id="UP001595891"/>
    </source>
</evidence>
<accession>A0ABV9EP52</accession>
<dbReference type="InterPro" id="IPR036465">
    <property type="entry name" value="vWFA_dom_sf"/>
</dbReference>
<dbReference type="SMART" id="SM00327">
    <property type="entry name" value="VWA"/>
    <property type="match status" value="1"/>
</dbReference>
<evidence type="ECO:0000313" key="2">
    <source>
        <dbReference type="EMBL" id="MFC4591228.1"/>
    </source>
</evidence>